<dbReference type="EMBL" id="FNGV01000002">
    <property type="protein sequence ID" value="SDL60155.1"/>
    <property type="molecule type" value="Genomic_DNA"/>
</dbReference>
<evidence type="ECO:0000259" key="8">
    <source>
        <dbReference type="PROSITE" id="PS51007"/>
    </source>
</evidence>
<feature type="domain" description="Cytochrome c" evidence="8">
    <location>
        <begin position="645"/>
        <end position="731"/>
    </location>
</feature>
<dbReference type="OrthoDB" id="9814063at2"/>
<feature type="binding site" description="covalent" evidence="6">
    <location>
        <position position="659"/>
    </location>
    <ligand>
        <name>heme c</name>
        <dbReference type="ChEBI" id="CHEBI:61717"/>
    </ligand>
</feature>
<dbReference type="GO" id="GO:0009055">
    <property type="term" value="F:electron transfer activity"/>
    <property type="evidence" value="ECO:0007669"/>
    <property type="project" value="InterPro"/>
</dbReference>
<feature type="binding site" description="covalent" evidence="6">
    <location>
        <position position="709"/>
    </location>
    <ligand>
        <name>heme c</name>
        <dbReference type="ChEBI" id="CHEBI:61717"/>
    </ligand>
</feature>
<dbReference type="InterPro" id="IPR029062">
    <property type="entry name" value="Class_I_gatase-like"/>
</dbReference>
<dbReference type="GO" id="GO:0005506">
    <property type="term" value="F:iron ion binding"/>
    <property type="evidence" value="ECO:0007669"/>
    <property type="project" value="InterPro"/>
</dbReference>
<dbReference type="InterPro" id="IPR012938">
    <property type="entry name" value="Glc/Sorbosone_DH"/>
</dbReference>
<keyword evidence="7" id="KW-1133">Transmembrane helix</keyword>
<dbReference type="InterPro" id="IPR036909">
    <property type="entry name" value="Cyt_c-like_dom_sf"/>
</dbReference>
<dbReference type="InterPro" id="IPR009056">
    <property type="entry name" value="Cyt_c-like_dom"/>
</dbReference>
<dbReference type="PANTHER" id="PTHR19328">
    <property type="entry name" value="HEDGEHOG-INTERACTING PROTEIN"/>
    <property type="match status" value="1"/>
</dbReference>
<dbReference type="Gene3D" id="1.10.760.10">
    <property type="entry name" value="Cytochrome c-like domain"/>
    <property type="match status" value="1"/>
</dbReference>
<protein>
    <submittedName>
        <fullName evidence="9">Glucose/arabinose dehydrogenase, beta-propeller fold</fullName>
    </submittedName>
</protein>
<dbReference type="PROSITE" id="PS51007">
    <property type="entry name" value="CYTC"/>
    <property type="match status" value="1"/>
</dbReference>
<evidence type="ECO:0000256" key="3">
    <source>
        <dbReference type="ARBA" id="ARBA00022723"/>
    </source>
</evidence>
<keyword evidence="10" id="KW-1185">Reference proteome</keyword>
<dbReference type="Pfam" id="PF00034">
    <property type="entry name" value="Cytochrom_C"/>
    <property type="match status" value="1"/>
</dbReference>
<organism evidence="9 10">
    <name type="scientific">Kriegella aquimaris</name>
    <dbReference type="NCBI Taxonomy" id="192904"/>
    <lineage>
        <taxon>Bacteria</taxon>
        <taxon>Pseudomonadati</taxon>
        <taxon>Bacteroidota</taxon>
        <taxon>Flavobacteriia</taxon>
        <taxon>Flavobacteriales</taxon>
        <taxon>Flavobacteriaceae</taxon>
        <taxon>Kriegella</taxon>
    </lineage>
</organism>
<dbReference type="GO" id="GO:0020037">
    <property type="term" value="F:heme binding"/>
    <property type="evidence" value="ECO:0007669"/>
    <property type="project" value="InterPro"/>
</dbReference>
<keyword evidence="5 6" id="KW-0408">Iron</keyword>
<evidence type="ECO:0000256" key="6">
    <source>
        <dbReference type="PIRSR" id="PIRSR602324-1"/>
    </source>
</evidence>
<evidence type="ECO:0000256" key="5">
    <source>
        <dbReference type="ARBA" id="ARBA00023004"/>
    </source>
</evidence>
<name>A0A1G9LF58_9FLAO</name>
<dbReference type="STRING" id="192904.SAMN04488514_10226"/>
<comment type="PTM">
    <text evidence="6">Binds 1 heme c group covalently per subunit.</text>
</comment>
<keyword evidence="1" id="KW-0813">Transport</keyword>
<dbReference type="SUPFAM" id="SSF46626">
    <property type="entry name" value="Cytochrome c"/>
    <property type="match status" value="1"/>
</dbReference>
<dbReference type="AlphaFoldDB" id="A0A1G9LF58"/>
<dbReference type="RefSeq" id="WP_089886310.1">
    <property type="nucleotide sequence ID" value="NZ_FNGV01000002.1"/>
</dbReference>
<keyword evidence="3 6" id="KW-0479">Metal-binding</keyword>
<dbReference type="PRINTS" id="PR00606">
    <property type="entry name" value="CYTCHROMECID"/>
</dbReference>
<keyword evidence="7" id="KW-0472">Membrane</keyword>
<dbReference type="InterPro" id="IPR011041">
    <property type="entry name" value="Quinoprot_gluc/sorb_DH_b-prop"/>
</dbReference>
<evidence type="ECO:0000256" key="2">
    <source>
        <dbReference type="ARBA" id="ARBA00022617"/>
    </source>
</evidence>
<reference evidence="9 10" key="1">
    <citation type="submission" date="2016-10" db="EMBL/GenBank/DDBJ databases">
        <authorList>
            <person name="de Groot N.N."/>
        </authorList>
    </citation>
    <scope>NUCLEOTIDE SEQUENCE [LARGE SCALE GENOMIC DNA]</scope>
    <source>
        <strain evidence="9 10">DSM 19886</strain>
    </source>
</reference>
<dbReference type="Pfam" id="PF07995">
    <property type="entry name" value="GSDH"/>
    <property type="match status" value="1"/>
</dbReference>
<feature type="transmembrane region" description="Helical" evidence="7">
    <location>
        <begin position="7"/>
        <end position="23"/>
    </location>
</feature>
<dbReference type="InterPro" id="IPR011042">
    <property type="entry name" value="6-blade_b-propeller_TolB-like"/>
</dbReference>
<evidence type="ECO:0000313" key="9">
    <source>
        <dbReference type="EMBL" id="SDL60155.1"/>
    </source>
</evidence>
<accession>A0A1G9LF58</accession>
<proteinExistence type="predicted"/>
<evidence type="ECO:0000256" key="7">
    <source>
        <dbReference type="SAM" id="Phobius"/>
    </source>
</evidence>
<dbReference type="SUPFAM" id="SSF52317">
    <property type="entry name" value="Class I glutamine amidotransferase-like"/>
    <property type="match status" value="1"/>
</dbReference>
<dbReference type="PANTHER" id="PTHR19328:SF75">
    <property type="entry name" value="ALDOSE SUGAR DEHYDROGENASE YLII"/>
    <property type="match status" value="1"/>
</dbReference>
<evidence type="ECO:0000256" key="4">
    <source>
        <dbReference type="ARBA" id="ARBA00022982"/>
    </source>
</evidence>
<gene>
    <name evidence="9" type="ORF">SAMN04488514_10226</name>
</gene>
<sequence>MIRKRITYLLFFSYIIIILVNFSCQKSKEEIHILTISPNVSKIALEADIMTVFNDRPYKLETTSELAIIQEDSISEMDVLILDGLSLDQFDPRRINIIERYLEAGGTILGIGLSTSEINRYKSDLLYSCFGHGSSVKQPIVKKFGRGSFISVANPSMVIAAMDIALAKIKKVDYTSIKTPVAPPDHWFEIDTLHVSMDEPLEMEVLSNGDVVFIERRGAINMFNKHTGTVDRIAQLPVISSQSNGLNGMAIAPDFKTTGYIYFSYLSRADSTHQRISRFKITDRKLEMSSEIIVMKIPLVKENGWHGTNALGFDTKGNLYISMGDFTLQSADIAGYAQIDERPENVATDAQRTSANTNSYFGKILRIHPEPDGTYSIPKGNLYPESLDRTKPEIFIMGCRNPYRFSLDPHTDALYFGDVGPDALTEGEKGPQGYDEVNIAKEAGFYGWPYAVADNKMYNDYDYDTKKVGEPFDPERPVNKSPNNTGLEELPPIKKPVLWYPKGKASTVFPYTGSGGIQIMVGPRYYTSDYPESSDKFPRYYDKRLFIFDWVRNWVMSIDLDESGTQVKNMVPFLPEHFYNKVIDMKFGTDGSLYLLEYGSQSYSANENASIKRIRYVEGKQQPNSGNTKLRESVALWKERLPVQPKFEKGRQLLLGETCLTCHRPDEKIIGPSFDQIAERYAKDNNALDSLAKRIINGGTGNWSGNIIMPANAHLSEEEARALAGYILSFK</sequence>
<evidence type="ECO:0000256" key="1">
    <source>
        <dbReference type="ARBA" id="ARBA00022448"/>
    </source>
</evidence>
<evidence type="ECO:0000313" key="10">
    <source>
        <dbReference type="Proteomes" id="UP000199440"/>
    </source>
</evidence>
<dbReference type="SUPFAM" id="SSF50952">
    <property type="entry name" value="Soluble quinoprotein glucose dehydrogenase"/>
    <property type="match status" value="1"/>
</dbReference>
<feature type="binding site" description="covalent" evidence="6">
    <location>
        <position position="663"/>
    </location>
    <ligand>
        <name>heme c</name>
        <dbReference type="ChEBI" id="CHEBI:61717"/>
    </ligand>
</feature>
<keyword evidence="7" id="KW-0812">Transmembrane</keyword>
<keyword evidence="2 6" id="KW-0349">Heme</keyword>
<dbReference type="Gene3D" id="2.120.10.30">
    <property type="entry name" value="TolB, C-terminal domain"/>
    <property type="match status" value="1"/>
</dbReference>
<dbReference type="InterPro" id="IPR002324">
    <property type="entry name" value="Cyt_c_ID"/>
</dbReference>
<dbReference type="Proteomes" id="UP000199440">
    <property type="component" value="Unassembled WGS sequence"/>
</dbReference>
<keyword evidence="4" id="KW-0249">Electron transport</keyword>